<keyword evidence="5 10" id="KW-0862">Zinc</keyword>
<dbReference type="NCBIfam" id="NF034186">
    <property type="entry name" value="PRK14891.1-1"/>
    <property type="match status" value="1"/>
</dbReference>
<feature type="domain" description="TRASH" evidence="11">
    <location>
        <begin position="7"/>
        <end position="45"/>
    </location>
</feature>
<reference evidence="13" key="1">
    <citation type="submission" date="2010-05" db="EMBL/GenBank/DDBJ databases">
        <title>Complete sequence of Staphylothermus hellenicus DSM 12710.</title>
        <authorList>
            <consortium name="US DOE Joint Genome Institute"/>
            <person name="Lucas S."/>
            <person name="Copeland A."/>
            <person name="Lapidus A."/>
            <person name="Cheng J.-F."/>
            <person name="Bruce D."/>
            <person name="Goodwin L."/>
            <person name="Pitluck S."/>
            <person name="Davenport K."/>
            <person name="Detter J.C."/>
            <person name="Han C."/>
            <person name="Tapia R."/>
            <person name="Larimer F."/>
            <person name="Land M."/>
            <person name="Hauser L."/>
            <person name="Kyrpides N."/>
            <person name="Mikhailova N."/>
            <person name="Anderson I.J."/>
            <person name="Woyke T."/>
        </authorList>
    </citation>
    <scope>NUCLEOTIDE SEQUENCE [LARGE SCALE GENOMIC DNA]</scope>
    <source>
        <strain evidence="13">DSM 12710 / JCM 10830 / BK20S6-10-b1 / P8</strain>
    </source>
</reference>
<feature type="zinc finger region" description="C4-type" evidence="10">
    <location>
        <begin position="7"/>
        <end position="37"/>
    </location>
</feature>
<sequence>MPRMVKCSFCGREIEPGTGVMYVRNDGSILWFCSRKCFKNYLLLRRDPRKLKWTLKYGSQTK</sequence>
<dbReference type="CDD" id="cd00472">
    <property type="entry name" value="Ribosomal_L24e_L24"/>
    <property type="match status" value="1"/>
</dbReference>
<reference evidence="12 13" key="2">
    <citation type="journal article" date="2011" name="Stand. Genomic Sci.">
        <title>Complete genome sequence of Staphylothermus hellenicus P8.</title>
        <authorList>
            <person name="Anderson I."/>
            <person name="Wirth R."/>
            <person name="Lucas S."/>
            <person name="Copeland A."/>
            <person name="Lapidus A."/>
            <person name="Cheng J.F."/>
            <person name="Goodwin L."/>
            <person name="Pitluck S."/>
            <person name="Davenport K."/>
            <person name="Detter J.C."/>
            <person name="Han C."/>
            <person name="Tapia R."/>
            <person name="Land M."/>
            <person name="Hauser L."/>
            <person name="Pati A."/>
            <person name="Mikhailova N."/>
            <person name="Woyke T."/>
            <person name="Klenk H.P."/>
            <person name="Kyrpides N."/>
            <person name="Ivanova N."/>
        </authorList>
    </citation>
    <scope>NUCLEOTIDE SEQUENCE [LARGE SCALE GENOMIC DNA]</scope>
    <source>
        <strain evidence="13">DSM 12710 / JCM 10830 / BK20S6-10-b1 / P8</strain>
    </source>
</reference>
<evidence type="ECO:0000256" key="6">
    <source>
        <dbReference type="ARBA" id="ARBA00022884"/>
    </source>
</evidence>
<gene>
    <name evidence="10" type="primary">rpl24e</name>
    <name evidence="12" type="ordered locus">Shell_1640</name>
</gene>
<evidence type="ECO:0000256" key="1">
    <source>
        <dbReference type="ARBA" id="ARBA00005647"/>
    </source>
</evidence>
<dbReference type="SUPFAM" id="SSF57716">
    <property type="entry name" value="Glucocorticoid receptor-like (DNA-binding domain)"/>
    <property type="match status" value="1"/>
</dbReference>
<dbReference type="GeneID" id="9234933"/>
<dbReference type="PROSITE" id="PS01073">
    <property type="entry name" value="RIBOSOMAL_L24E"/>
    <property type="match status" value="1"/>
</dbReference>
<comment type="cofactor">
    <cofactor evidence="10">
        <name>Zn(2+)</name>
        <dbReference type="ChEBI" id="CHEBI:29105"/>
    </cofactor>
    <text evidence="10">Binds 1 zinc ion per subunit.</text>
</comment>
<dbReference type="Pfam" id="PF01246">
    <property type="entry name" value="Ribosomal_L24e"/>
    <property type="match status" value="1"/>
</dbReference>
<comment type="subunit">
    <text evidence="9 10">Part of the 50S ribosomal subunit. Forms a cluster with proteins L3 and L14.</text>
</comment>
<keyword evidence="4 10" id="KW-0863">Zinc-finger</keyword>
<evidence type="ECO:0000256" key="4">
    <source>
        <dbReference type="ARBA" id="ARBA00022771"/>
    </source>
</evidence>
<evidence type="ECO:0000313" key="13">
    <source>
        <dbReference type="Proteomes" id="UP000002573"/>
    </source>
</evidence>
<keyword evidence="7 10" id="KW-0689">Ribosomal protein</keyword>
<dbReference type="GO" id="GO:1990904">
    <property type="term" value="C:ribonucleoprotein complex"/>
    <property type="evidence" value="ECO:0007669"/>
    <property type="project" value="UniProtKB-KW"/>
</dbReference>
<evidence type="ECO:0000256" key="3">
    <source>
        <dbReference type="ARBA" id="ARBA00022730"/>
    </source>
</evidence>
<dbReference type="InterPro" id="IPR056366">
    <property type="entry name" value="Ribosomal_eL24"/>
</dbReference>
<comment type="similarity">
    <text evidence="1 10">Belongs to the eukaryotic ribosomal protein eL24 family.</text>
</comment>
<dbReference type="InterPro" id="IPR038630">
    <property type="entry name" value="L24e/L24_sf"/>
</dbReference>
<dbReference type="HAMAP" id="MF_00773">
    <property type="entry name" value="Ribosomal_eL24"/>
    <property type="match status" value="1"/>
</dbReference>
<dbReference type="PANTHER" id="PTHR10792:SF1">
    <property type="entry name" value="RIBOSOMAL PROTEIN L24"/>
    <property type="match status" value="1"/>
</dbReference>
<name>D7DAC9_STAHD</name>
<evidence type="ECO:0000256" key="10">
    <source>
        <dbReference type="HAMAP-Rule" id="MF_00773"/>
    </source>
</evidence>
<dbReference type="AlphaFoldDB" id="D7DAC9"/>
<keyword evidence="3 10" id="KW-0699">rRNA-binding</keyword>
<dbReference type="Gene3D" id="2.30.170.20">
    <property type="entry name" value="Ribosomal protein L24e"/>
    <property type="match status" value="1"/>
</dbReference>
<proteinExistence type="inferred from homology"/>
<keyword evidence="6 10" id="KW-0694">RNA-binding</keyword>
<evidence type="ECO:0000256" key="9">
    <source>
        <dbReference type="ARBA" id="ARBA00062681"/>
    </source>
</evidence>
<evidence type="ECO:0000313" key="12">
    <source>
        <dbReference type="EMBL" id="ADI32725.1"/>
    </source>
</evidence>
<dbReference type="PANTHER" id="PTHR10792">
    <property type="entry name" value="60S RIBOSOMAL PROTEIN L24"/>
    <property type="match status" value="1"/>
</dbReference>
<dbReference type="GO" id="GO:0006412">
    <property type="term" value="P:translation"/>
    <property type="evidence" value="ECO:0007669"/>
    <property type="project" value="UniProtKB-UniRule"/>
</dbReference>
<dbReference type="eggNOG" id="arCOG01950">
    <property type="taxonomic scope" value="Archaea"/>
</dbReference>
<protein>
    <recommendedName>
        <fullName evidence="10">Large ribosomal subunit protein eL24</fullName>
    </recommendedName>
</protein>
<dbReference type="InterPro" id="IPR011017">
    <property type="entry name" value="TRASH_dom"/>
</dbReference>
<dbReference type="RefSeq" id="WP_013143922.1">
    <property type="nucleotide sequence ID" value="NC_014205.1"/>
</dbReference>
<evidence type="ECO:0000256" key="7">
    <source>
        <dbReference type="ARBA" id="ARBA00022980"/>
    </source>
</evidence>
<evidence type="ECO:0000256" key="8">
    <source>
        <dbReference type="ARBA" id="ARBA00023274"/>
    </source>
</evidence>
<dbReference type="InterPro" id="IPR000988">
    <property type="entry name" value="Ribosomal_eL24-rel_N"/>
</dbReference>
<dbReference type="GO" id="GO:0019843">
    <property type="term" value="F:rRNA binding"/>
    <property type="evidence" value="ECO:0007669"/>
    <property type="project" value="UniProtKB-UniRule"/>
</dbReference>
<dbReference type="STRING" id="591019.Shell_1640"/>
<dbReference type="GO" id="GO:0003735">
    <property type="term" value="F:structural constituent of ribosome"/>
    <property type="evidence" value="ECO:0007669"/>
    <property type="project" value="InterPro"/>
</dbReference>
<feature type="binding site" evidence="10">
    <location>
        <position position="7"/>
    </location>
    <ligand>
        <name>Zn(2+)</name>
        <dbReference type="ChEBI" id="CHEBI:29105"/>
    </ligand>
</feature>
<dbReference type="KEGG" id="shc:Shell_1640"/>
<organism evidence="12 13">
    <name type="scientific">Staphylothermus hellenicus (strain DSM 12710 / JCM 10830 / BK20S6-10-b1 / P8)</name>
    <dbReference type="NCBI Taxonomy" id="591019"/>
    <lineage>
        <taxon>Archaea</taxon>
        <taxon>Thermoproteota</taxon>
        <taxon>Thermoprotei</taxon>
        <taxon>Desulfurococcales</taxon>
        <taxon>Desulfurococcaceae</taxon>
        <taxon>Staphylothermus</taxon>
    </lineage>
</organism>
<dbReference type="HOGENOM" id="CLU_190191_0_0_2"/>
<evidence type="ECO:0000256" key="5">
    <source>
        <dbReference type="ARBA" id="ARBA00022833"/>
    </source>
</evidence>
<feature type="binding site" evidence="10">
    <location>
        <position position="37"/>
    </location>
    <ligand>
        <name>Zn(2+)</name>
        <dbReference type="ChEBI" id="CHEBI:29105"/>
    </ligand>
</feature>
<evidence type="ECO:0000259" key="11">
    <source>
        <dbReference type="SMART" id="SM00746"/>
    </source>
</evidence>
<evidence type="ECO:0000256" key="2">
    <source>
        <dbReference type="ARBA" id="ARBA00022723"/>
    </source>
</evidence>
<comment type="function">
    <text evidence="10">Binds to the 23S rRNA.</text>
</comment>
<feature type="binding site" evidence="10">
    <location>
        <position position="10"/>
    </location>
    <ligand>
        <name>Zn(2+)</name>
        <dbReference type="ChEBI" id="CHEBI:29105"/>
    </ligand>
</feature>
<keyword evidence="13" id="KW-1185">Reference proteome</keyword>
<dbReference type="Proteomes" id="UP000002573">
    <property type="component" value="Chromosome"/>
</dbReference>
<dbReference type="OrthoDB" id="55506at2157"/>
<keyword evidence="8 10" id="KW-0687">Ribonucleoprotein</keyword>
<dbReference type="FunFam" id="2.30.170.20:FF:000001">
    <property type="entry name" value="probable ribosome biogenesis protein RLP24"/>
    <property type="match status" value="1"/>
</dbReference>
<keyword evidence="2 10" id="KW-0479">Metal-binding</keyword>
<accession>D7DAC9</accession>
<dbReference type="EMBL" id="CP002051">
    <property type="protein sequence ID" value="ADI32725.1"/>
    <property type="molecule type" value="Genomic_DNA"/>
</dbReference>
<feature type="binding site" evidence="10">
    <location>
        <position position="33"/>
    </location>
    <ligand>
        <name>Zn(2+)</name>
        <dbReference type="ChEBI" id="CHEBI:29105"/>
    </ligand>
</feature>
<dbReference type="GO" id="GO:0005840">
    <property type="term" value="C:ribosome"/>
    <property type="evidence" value="ECO:0007669"/>
    <property type="project" value="UniProtKB-KW"/>
</dbReference>
<dbReference type="SMART" id="SM00746">
    <property type="entry name" value="TRASH"/>
    <property type="match status" value="1"/>
</dbReference>
<dbReference type="InterPro" id="IPR055345">
    <property type="entry name" value="Ribosomal_eL24-rel_arc"/>
</dbReference>
<dbReference type="InterPro" id="IPR023442">
    <property type="entry name" value="Ribosomal_eL24_CS"/>
</dbReference>
<dbReference type="GO" id="GO:0008270">
    <property type="term" value="F:zinc ion binding"/>
    <property type="evidence" value="ECO:0007669"/>
    <property type="project" value="UniProtKB-UniRule"/>
</dbReference>